<feature type="domain" description="DNA helicase Pif1-like DEAD-box helicase" evidence="2">
    <location>
        <begin position="81"/>
        <end position="201"/>
    </location>
</feature>
<evidence type="ECO:0000256" key="1">
    <source>
        <dbReference type="RuleBase" id="RU363044"/>
    </source>
</evidence>
<dbReference type="GO" id="GO:0006281">
    <property type="term" value="P:DNA repair"/>
    <property type="evidence" value="ECO:0007669"/>
    <property type="project" value="UniProtKB-KW"/>
</dbReference>
<dbReference type="EMBL" id="JARIHO010000050">
    <property type="protein sequence ID" value="KAJ7321528.1"/>
    <property type="molecule type" value="Genomic_DNA"/>
</dbReference>
<dbReference type="PANTHER" id="PTHR47642">
    <property type="entry name" value="ATP-DEPENDENT DNA HELICASE"/>
    <property type="match status" value="1"/>
</dbReference>
<evidence type="ECO:0000313" key="4">
    <source>
        <dbReference type="Proteomes" id="UP001218218"/>
    </source>
</evidence>
<dbReference type="GO" id="GO:0043139">
    <property type="term" value="F:5'-3' DNA helicase activity"/>
    <property type="evidence" value="ECO:0007669"/>
    <property type="project" value="UniProtKB-EC"/>
</dbReference>
<dbReference type="GO" id="GO:0016787">
    <property type="term" value="F:hydrolase activity"/>
    <property type="evidence" value="ECO:0007669"/>
    <property type="project" value="UniProtKB-KW"/>
</dbReference>
<keyword evidence="1" id="KW-0067">ATP-binding</keyword>
<dbReference type="GO" id="GO:0000723">
    <property type="term" value="P:telomere maintenance"/>
    <property type="evidence" value="ECO:0007669"/>
    <property type="project" value="InterPro"/>
</dbReference>
<name>A0AAD6ZG62_9AGAR</name>
<keyword evidence="4" id="KW-1185">Reference proteome</keyword>
<accession>A0AAD6ZG62</accession>
<sequence>MIPKKHLSGSQWKQRISNLRADIFAAKFRNAPIAPRTTRPSKEPDLGNDIKILDSYYFTKYFKAKSKKAQTVVDSISTEFKLNAEQDRAFRSVANHAIDDSAPQLRMYLGGVGGTGKTQVIKALVNFFEVRNEAHRFIVLGPTGTSAALLNGSTYHSILGIRDSMDRDSERIGGAQVKQVQERLRGVEYVFIDEVSMVSCNALYSISARL</sequence>
<feature type="non-terminal residue" evidence="3">
    <location>
        <position position="210"/>
    </location>
</feature>
<dbReference type="EC" id="5.6.2.3" evidence="1"/>
<dbReference type="SUPFAM" id="SSF52540">
    <property type="entry name" value="P-loop containing nucleoside triphosphate hydrolases"/>
    <property type="match status" value="1"/>
</dbReference>
<keyword evidence="1" id="KW-0227">DNA damage</keyword>
<dbReference type="GO" id="GO:0005524">
    <property type="term" value="F:ATP binding"/>
    <property type="evidence" value="ECO:0007669"/>
    <property type="project" value="UniProtKB-KW"/>
</dbReference>
<reference evidence="3" key="1">
    <citation type="submission" date="2023-03" db="EMBL/GenBank/DDBJ databases">
        <title>Massive genome expansion in bonnet fungi (Mycena s.s.) driven by repeated elements and novel gene families across ecological guilds.</title>
        <authorList>
            <consortium name="Lawrence Berkeley National Laboratory"/>
            <person name="Harder C.B."/>
            <person name="Miyauchi S."/>
            <person name="Viragh M."/>
            <person name="Kuo A."/>
            <person name="Thoen E."/>
            <person name="Andreopoulos B."/>
            <person name="Lu D."/>
            <person name="Skrede I."/>
            <person name="Drula E."/>
            <person name="Henrissat B."/>
            <person name="Morin E."/>
            <person name="Kohler A."/>
            <person name="Barry K."/>
            <person name="LaButti K."/>
            <person name="Morin E."/>
            <person name="Salamov A."/>
            <person name="Lipzen A."/>
            <person name="Mereny Z."/>
            <person name="Hegedus B."/>
            <person name="Baldrian P."/>
            <person name="Stursova M."/>
            <person name="Weitz H."/>
            <person name="Taylor A."/>
            <person name="Grigoriev I.V."/>
            <person name="Nagy L.G."/>
            <person name="Martin F."/>
            <person name="Kauserud H."/>
        </authorList>
    </citation>
    <scope>NUCLEOTIDE SEQUENCE</scope>
    <source>
        <strain evidence="3">CBHHK002</strain>
    </source>
</reference>
<evidence type="ECO:0000259" key="2">
    <source>
        <dbReference type="Pfam" id="PF05970"/>
    </source>
</evidence>
<proteinExistence type="inferred from homology"/>
<dbReference type="InterPro" id="IPR027417">
    <property type="entry name" value="P-loop_NTPase"/>
</dbReference>
<organism evidence="3 4">
    <name type="scientific">Mycena albidolilacea</name>
    <dbReference type="NCBI Taxonomy" id="1033008"/>
    <lineage>
        <taxon>Eukaryota</taxon>
        <taxon>Fungi</taxon>
        <taxon>Dikarya</taxon>
        <taxon>Basidiomycota</taxon>
        <taxon>Agaricomycotina</taxon>
        <taxon>Agaricomycetes</taxon>
        <taxon>Agaricomycetidae</taxon>
        <taxon>Agaricales</taxon>
        <taxon>Marasmiineae</taxon>
        <taxon>Mycenaceae</taxon>
        <taxon>Mycena</taxon>
    </lineage>
</organism>
<comment type="caution">
    <text evidence="3">The sequence shown here is derived from an EMBL/GenBank/DDBJ whole genome shotgun (WGS) entry which is preliminary data.</text>
</comment>
<dbReference type="InterPro" id="IPR051055">
    <property type="entry name" value="PIF1_helicase"/>
</dbReference>
<keyword evidence="1" id="KW-0234">DNA repair</keyword>
<dbReference type="AlphaFoldDB" id="A0AAD6ZG62"/>
<dbReference type="PANTHER" id="PTHR47642:SF5">
    <property type="entry name" value="ATP-DEPENDENT DNA HELICASE"/>
    <property type="match status" value="1"/>
</dbReference>
<keyword evidence="1" id="KW-0547">Nucleotide-binding</keyword>
<comment type="cofactor">
    <cofactor evidence="1">
        <name>Mg(2+)</name>
        <dbReference type="ChEBI" id="CHEBI:18420"/>
    </cofactor>
</comment>
<dbReference type="Gene3D" id="3.40.50.300">
    <property type="entry name" value="P-loop containing nucleotide triphosphate hydrolases"/>
    <property type="match status" value="1"/>
</dbReference>
<evidence type="ECO:0000313" key="3">
    <source>
        <dbReference type="EMBL" id="KAJ7321528.1"/>
    </source>
</evidence>
<dbReference type="GO" id="GO:0006310">
    <property type="term" value="P:DNA recombination"/>
    <property type="evidence" value="ECO:0007669"/>
    <property type="project" value="UniProtKB-KW"/>
</dbReference>
<keyword evidence="1" id="KW-0378">Hydrolase</keyword>
<comment type="similarity">
    <text evidence="1">Belongs to the helicase family.</text>
</comment>
<dbReference type="Proteomes" id="UP001218218">
    <property type="component" value="Unassembled WGS sequence"/>
</dbReference>
<dbReference type="InterPro" id="IPR010285">
    <property type="entry name" value="DNA_helicase_pif1-like_DEAD"/>
</dbReference>
<dbReference type="Pfam" id="PF05970">
    <property type="entry name" value="PIF1"/>
    <property type="match status" value="1"/>
</dbReference>
<protein>
    <recommendedName>
        <fullName evidence="1">ATP-dependent DNA helicase</fullName>
        <ecNumber evidence="1">5.6.2.3</ecNumber>
    </recommendedName>
</protein>
<comment type="catalytic activity">
    <reaction evidence="1">
        <text>ATP + H2O = ADP + phosphate + H(+)</text>
        <dbReference type="Rhea" id="RHEA:13065"/>
        <dbReference type="ChEBI" id="CHEBI:15377"/>
        <dbReference type="ChEBI" id="CHEBI:15378"/>
        <dbReference type="ChEBI" id="CHEBI:30616"/>
        <dbReference type="ChEBI" id="CHEBI:43474"/>
        <dbReference type="ChEBI" id="CHEBI:456216"/>
        <dbReference type="EC" id="5.6.2.3"/>
    </reaction>
</comment>
<keyword evidence="1" id="KW-0233">DNA recombination</keyword>
<gene>
    <name evidence="3" type="ORF">DFH08DRAFT_712789</name>
</gene>
<keyword evidence="1" id="KW-0347">Helicase</keyword>